<dbReference type="AlphaFoldDB" id="A0A8J7D0B0"/>
<sequence>MSQPRIATCCYCGRRDTLILAGRQRHELACAGCGAPLSDLKAIRCDAGGHRQTRPKPPPHSLPGPGAELARLLQGKAGRRIKKRLMKKAIGAVLDVLD</sequence>
<dbReference type="EMBL" id="JACVXA010000041">
    <property type="protein sequence ID" value="MBE3639208.1"/>
    <property type="molecule type" value="Genomic_DNA"/>
</dbReference>
<comment type="caution">
    <text evidence="1">The sequence shown here is derived from an EMBL/GenBank/DDBJ whole genome shotgun (WGS) entry which is preliminary data.</text>
</comment>
<gene>
    <name evidence="1" type="ORF">ICN82_13465</name>
</gene>
<proteinExistence type="predicted"/>
<dbReference type="Proteomes" id="UP000609121">
    <property type="component" value="Unassembled WGS sequence"/>
</dbReference>
<keyword evidence="2" id="KW-1185">Reference proteome</keyword>
<dbReference type="RefSeq" id="WP_193183648.1">
    <property type="nucleotide sequence ID" value="NZ_JACVXA010000041.1"/>
</dbReference>
<reference evidence="1" key="1">
    <citation type="submission" date="2020-09" db="EMBL/GenBank/DDBJ databases">
        <title>A novel bacterium of genus Mangrovicoccus, isolated from South China Sea.</title>
        <authorList>
            <person name="Huang H."/>
            <person name="Mo K."/>
            <person name="Hu Y."/>
        </authorList>
    </citation>
    <scope>NUCLEOTIDE SEQUENCE</scope>
    <source>
        <strain evidence="1">HB182678</strain>
    </source>
</reference>
<evidence type="ECO:0000313" key="1">
    <source>
        <dbReference type="EMBL" id="MBE3639208.1"/>
    </source>
</evidence>
<protein>
    <submittedName>
        <fullName evidence="1">Uncharacterized protein</fullName>
    </submittedName>
</protein>
<evidence type="ECO:0000313" key="2">
    <source>
        <dbReference type="Proteomes" id="UP000609121"/>
    </source>
</evidence>
<accession>A0A8J7D0B0</accession>
<name>A0A8J7D0B0_9RHOB</name>
<organism evidence="1 2">
    <name type="scientific">Mangrovicoccus algicola</name>
    <dbReference type="NCBI Taxonomy" id="2771008"/>
    <lineage>
        <taxon>Bacteria</taxon>
        <taxon>Pseudomonadati</taxon>
        <taxon>Pseudomonadota</taxon>
        <taxon>Alphaproteobacteria</taxon>
        <taxon>Rhodobacterales</taxon>
        <taxon>Paracoccaceae</taxon>
        <taxon>Mangrovicoccus</taxon>
    </lineage>
</organism>